<feature type="domain" description="SWIM-type" evidence="3">
    <location>
        <begin position="163"/>
        <end position="212"/>
    </location>
</feature>
<feature type="region of interest" description="Disordered" evidence="2">
    <location>
        <begin position="662"/>
        <end position="735"/>
    </location>
</feature>
<keyword evidence="5" id="KW-1185">Reference proteome</keyword>
<feature type="compositionally biased region" description="Pro residues" evidence="2">
    <location>
        <begin position="677"/>
        <end position="709"/>
    </location>
</feature>
<feature type="compositionally biased region" description="Basic and acidic residues" evidence="2">
    <location>
        <begin position="69"/>
        <end position="89"/>
    </location>
</feature>
<dbReference type="PANTHER" id="PTHR34305:SF1">
    <property type="entry name" value="SWIM-TYPE DOMAIN-CONTAINING PROTEIN"/>
    <property type="match status" value="1"/>
</dbReference>
<feature type="region of interest" description="Disordered" evidence="2">
    <location>
        <begin position="62"/>
        <end position="107"/>
    </location>
</feature>
<sequence length="1173" mass="126776">MDAGSGDERFAHSSCGVAKGEEHHEPFVAYLADEALGVYLPEELLEALLDYHGDDGDVRALPLRVAKRGRQEAPARRRGDDAEDHHPDGGRSGAAAGPRRAPRRRPVVDTSISTLSGQLQDALLVGIGLLHEEFRATGTTGSVTRPLCGGRAVCVFGGGGSPFVVWSATKKGVAGFFCSCGTDAMDENVGARVRTGESSTCQHAAAHALALKGVAAHVGCESVLALFQRFPALDDAHARAVDVHCEEISSLYDGSAMHGVGHNRIWCVVKTPARKTRKVRPVCQHVPCRTRDSHCIHSCVVKPPVDGYRGFDGQAPNKEDNDDEPLDAPEDPVIDTGTAADASTRERPAAPSARKKGKEREYIDTDYLRRARNLLPCWGESAACRDWDSVARGADLLPYMTADLYEPHCISCGTEAGPRGDGISATLHTLSGPVGVRVAEWVCPNLACGKTVAFDGSEQGLFCFSKQAVYTRTFLDVILFTLITTKSSISAAASASAFQLHTSGALYADDAQSRQELSKATDQYSRTLIVPRQLFRCTDCFFCSQTPYAAVVADGQTIGIFKDQSIPFEKATANVPTIPISVDKASAVPTAKVRKCVRERLKAGFATDVKFNKAEQLALRKFVALGSVAPPDGDHDDAGHRASCAAWAASCLFNSFFRMTSEPQHEDSGSSASDAPPTSPPSPGEPPFTPNSPSPPPPSRPPSPPPFSPLPTTTSADTANVCRPTGLRGGGTANGDYERTAAPVSALKYCSVISDAVGGDSLLPVVRRERWSILFNFFSAFVAEPVIGIFAGCPVAALTELAKALIACKKSEEWLKITKCIQSLHVVWPALDLLAESMDEDVEMCRAVGELLLFSVHTDLHMEDLWRGAMNAESLLYEAAWTDTDADKFKAWLAQQPAGPGPHLPSGLRSAAASTERAADQATEIRSGVVMPDLDQVRPHPRDDVAAAVARAAKAKAQTAKRPNAKKTSKRKRQQEENGRLGDDDCRHAFVTHSVFTPGVVSYICPCGVLLGFEVLETAESPAGIVAALGARFPRLPKTVYFDTACQSARNATRRMPWLVRLSDTAWALDRFHAVQHKCSPLYDANNYPTRSGMHRTSAAENRHSLNKPLKAHLTYLAQDRFIVQMRLIGAINNMLIMYRGCVNRADVRHRPLPAFFHSRLTMHCERLGCWCR</sequence>
<feature type="compositionally biased region" description="Basic and acidic residues" evidence="2">
    <location>
        <begin position="974"/>
        <end position="984"/>
    </location>
</feature>
<proteinExistence type="predicted"/>
<feature type="compositionally biased region" description="Acidic residues" evidence="2">
    <location>
        <begin position="320"/>
        <end position="333"/>
    </location>
</feature>
<keyword evidence="1" id="KW-0862">Zinc</keyword>
<dbReference type="EMBL" id="KV918764">
    <property type="protein sequence ID" value="OSX81254.1"/>
    <property type="molecule type" value="Genomic_DNA"/>
</dbReference>
<dbReference type="InterPro" id="IPR007527">
    <property type="entry name" value="Znf_SWIM"/>
</dbReference>
<dbReference type="Proteomes" id="UP000218209">
    <property type="component" value="Unassembled WGS sequence"/>
</dbReference>
<evidence type="ECO:0000313" key="4">
    <source>
        <dbReference type="EMBL" id="OSX81254.1"/>
    </source>
</evidence>
<keyword evidence="1" id="KW-0863">Zinc-finger</keyword>
<feature type="compositionally biased region" description="Basic residues" evidence="2">
    <location>
        <begin position="963"/>
        <end position="973"/>
    </location>
</feature>
<feature type="compositionally biased region" description="Low complexity" evidence="2">
    <location>
        <begin position="947"/>
        <end position="957"/>
    </location>
</feature>
<feature type="region of interest" description="Disordered" evidence="2">
    <location>
        <begin position="895"/>
        <end position="926"/>
    </location>
</feature>
<gene>
    <name evidence="4" type="ORF">BU14_0023s0060</name>
</gene>
<protein>
    <recommendedName>
        <fullName evidence="3">SWIM-type domain-containing protein</fullName>
    </recommendedName>
</protein>
<evidence type="ECO:0000256" key="1">
    <source>
        <dbReference type="PROSITE-ProRule" id="PRU00325"/>
    </source>
</evidence>
<dbReference type="PROSITE" id="PS50966">
    <property type="entry name" value="ZF_SWIM"/>
    <property type="match status" value="1"/>
</dbReference>
<dbReference type="OrthoDB" id="5598737at2759"/>
<keyword evidence="1" id="KW-0479">Metal-binding</keyword>
<reference evidence="4 5" key="1">
    <citation type="submission" date="2017-03" db="EMBL/GenBank/DDBJ databases">
        <title>WGS assembly of Porphyra umbilicalis.</title>
        <authorList>
            <person name="Brawley S.H."/>
            <person name="Blouin N.A."/>
            <person name="Ficko-Blean E."/>
            <person name="Wheeler G.L."/>
            <person name="Lohr M."/>
            <person name="Goodson H.V."/>
            <person name="Jenkins J.W."/>
            <person name="Blaby-Haas C.E."/>
            <person name="Helliwell K.E."/>
            <person name="Chan C."/>
            <person name="Marriage T."/>
            <person name="Bhattacharya D."/>
            <person name="Klein A.S."/>
            <person name="Badis Y."/>
            <person name="Brodie J."/>
            <person name="Cao Y."/>
            <person name="Collen J."/>
            <person name="Dittami S.M."/>
            <person name="Gachon C.M."/>
            <person name="Green B.R."/>
            <person name="Karpowicz S."/>
            <person name="Kim J.W."/>
            <person name="Kudahl U."/>
            <person name="Lin S."/>
            <person name="Michel G."/>
            <person name="Mittag M."/>
            <person name="Olson B.J."/>
            <person name="Pangilinan J."/>
            <person name="Peng Y."/>
            <person name="Qiu H."/>
            <person name="Shu S."/>
            <person name="Singer J.T."/>
            <person name="Smith A.G."/>
            <person name="Sprecher B.N."/>
            <person name="Wagner V."/>
            <person name="Wang W."/>
            <person name="Wang Z.-Y."/>
            <person name="Yan J."/>
            <person name="Yarish C."/>
            <person name="Zoeuner-Riek S."/>
            <person name="Zhuang Y."/>
            <person name="Zou Y."/>
            <person name="Lindquist E.A."/>
            <person name="Grimwood J."/>
            <person name="Barry K."/>
            <person name="Rokhsar D.S."/>
            <person name="Schmutz J."/>
            <person name="Stiller J.W."/>
            <person name="Grossman A.R."/>
            <person name="Prochnik S.E."/>
        </authorList>
    </citation>
    <scope>NUCLEOTIDE SEQUENCE [LARGE SCALE GENOMIC DNA]</scope>
    <source>
        <strain evidence="4">4086291</strain>
    </source>
</reference>
<organism evidence="4 5">
    <name type="scientific">Porphyra umbilicalis</name>
    <name type="common">Purple laver</name>
    <name type="synonym">Red alga</name>
    <dbReference type="NCBI Taxonomy" id="2786"/>
    <lineage>
        <taxon>Eukaryota</taxon>
        <taxon>Rhodophyta</taxon>
        <taxon>Bangiophyceae</taxon>
        <taxon>Bangiales</taxon>
        <taxon>Bangiaceae</taxon>
        <taxon>Porphyra</taxon>
    </lineage>
</organism>
<evidence type="ECO:0000259" key="3">
    <source>
        <dbReference type="PROSITE" id="PS50966"/>
    </source>
</evidence>
<feature type="region of interest" description="Disordered" evidence="2">
    <location>
        <begin position="310"/>
        <end position="358"/>
    </location>
</feature>
<feature type="region of interest" description="Disordered" evidence="2">
    <location>
        <begin position="947"/>
        <end position="984"/>
    </location>
</feature>
<evidence type="ECO:0000256" key="2">
    <source>
        <dbReference type="SAM" id="MobiDB-lite"/>
    </source>
</evidence>
<name>A0A1X6PK19_PORUM</name>
<dbReference type="PANTHER" id="PTHR34305">
    <property type="entry name" value="EXPRESSED PROTEIN"/>
    <property type="match status" value="1"/>
</dbReference>
<dbReference type="GO" id="GO:0008270">
    <property type="term" value="F:zinc ion binding"/>
    <property type="evidence" value="ECO:0007669"/>
    <property type="project" value="UniProtKB-KW"/>
</dbReference>
<accession>A0A1X6PK19</accession>
<dbReference type="AlphaFoldDB" id="A0A1X6PK19"/>
<evidence type="ECO:0000313" key="5">
    <source>
        <dbReference type="Proteomes" id="UP000218209"/>
    </source>
</evidence>